<protein>
    <submittedName>
        <fullName evidence="1">Bacillithiol biosynthesis deacetylase BshB2</fullName>
    </submittedName>
</protein>
<dbReference type="PANTHER" id="PTHR12993:SF27">
    <property type="entry name" value="N-ACETYL-ALPHA-D-GLUCOSAMINYL L-MALATE DEACETYLASE 2-RELATED"/>
    <property type="match status" value="1"/>
</dbReference>
<dbReference type="RefSeq" id="WP_184405179.1">
    <property type="nucleotide sequence ID" value="NZ_JACHHJ010000005.1"/>
</dbReference>
<evidence type="ECO:0000313" key="2">
    <source>
        <dbReference type="Proteomes" id="UP000568839"/>
    </source>
</evidence>
<dbReference type="SUPFAM" id="SSF102588">
    <property type="entry name" value="LmbE-like"/>
    <property type="match status" value="1"/>
</dbReference>
<dbReference type="InterPro" id="IPR024078">
    <property type="entry name" value="LmbE-like_dom_sf"/>
</dbReference>
<name>A0A841PQH0_9BACL</name>
<sequence length="218" mass="24501">MKEERQVLVIFPHPDDEAFGVSGTMAAHIANGTPVTYACLTLGEMARNVGNPPIATRESLPDIRKKELQEAADAIGLNDLRMMGFRDKTLEFLAPGVLKSVVEDLIEELNPSLVISFYPGYSVHPDHDATGEAVTEALADIPKEKRPTFYALGITLENPDIVYSVKEFTEQKLDALRAHYSQFGANNPEREEKYRSGDRDLVERLENERFFHFKFADD</sequence>
<dbReference type="Gene3D" id="3.40.50.10320">
    <property type="entry name" value="LmbE-like"/>
    <property type="match status" value="1"/>
</dbReference>
<accession>A0A841PQH0</accession>
<organism evidence="1 2">
    <name type="scientific">Geomicrobium halophilum</name>
    <dbReference type="NCBI Taxonomy" id="549000"/>
    <lineage>
        <taxon>Bacteria</taxon>
        <taxon>Bacillati</taxon>
        <taxon>Bacillota</taxon>
        <taxon>Bacilli</taxon>
        <taxon>Bacillales</taxon>
        <taxon>Geomicrobium</taxon>
    </lineage>
</organism>
<gene>
    <name evidence="1" type="ORF">HNR44_003101</name>
</gene>
<keyword evidence="2" id="KW-1185">Reference proteome</keyword>
<dbReference type="InterPro" id="IPR003737">
    <property type="entry name" value="GlcNAc_PI_deacetylase-related"/>
</dbReference>
<dbReference type="AlphaFoldDB" id="A0A841PQH0"/>
<dbReference type="Proteomes" id="UP000568839">
    <property type="component" value="Unassembled WGS sequence"/>
</dbReference>
<proteinExistence type="predicted"/>
<dbReference type="PANTHER" id="PTHR12993">
    <property type="entry name" value="N-ACETYLGLUCOSAMINYL-PHOSPHATIDYLINOSITOL DE-N-ACETYLASE-RELATED"/>
    <property type="match status" value="1"/>
</dbReference>
<dbReference type="NCBIfam" id="TIGR04000">
    <property type="entry name" value="thiol_BshB2"/>
    <property type="match status" value="1"/>
</dbReference>
<reference evidence="1 2" key="1">
    <citation type="submission" date="2020-08" db="EMBL/GenBank/DDBJ databases">
        <title>Genomic Encyclopedia of Type Strains, Phase IV (KMG-IV): sequencing the most valuable type-strain genomes for metagenomic binning, comparative biology and taxonomic classification.</title>
        <authorList>
            <person name="Goeker M."/>
        </authorList>
    </citation>
    <scope>NUCLEOTIDE SEQUENCE [LARGE SCALE GENOMIC DNA]</scope>
    <source>
        <strain evidence="1 2">DSM 21769</strain>
    </source>
</reference>
<dbReference type="InterPro" id="IPR023841">
    <property type="entry name" value="BshB2"/>
</dbReference>
<evidence type="ECO:0000313" key="1">
    <source>
        <dbReference type="EMBL" id="MBB6451107.1"/>
    </source>
</evidence>
<dbReference type="GO" id="GO:0016811">
    <property type="term" value="F:hydrolase activity, acting on carbon-nitrogen (but not peptide) bonds, in linear amides"/>
    <property type="evidence" value="ECO:0007669"/>
    <property type="project" value="TreeGrafter"/>
</dbReference>
<dbReference type="EMBL" id="JACHHJ010000005">
    <property type="protein sequence ID" value="MBB6451107.1"/>
    <property type="molecule type" value="Genomic_DNA"/>
</dbReference>
<dbReference type="Pfam" id="PF02585">
    <property type="entry name" value="PIG-L"/>
    <property type="match status" value="1"/>
</dbReference>
<comment type="caution">
    <text evidence="1">The sequence shown here is derived from an EMBL/GenBank/DDBJ whole genome shotgun (WGS) entry which is preliminary data.</text>
</comment>